<reference evidence="3" key="1">
    <citation type="journal article" date="2014" name="BMC Genomics">
        <title>Genome sequencing of two Neorhizobium galegae strains reveals a noeT gene responsible for the unusual acetylation of the nodulation factors.</title>
        <authorList>
            <person name="Osterman J."/>
            <person name="Marsh J."/>
            <person name="Laine P.K."/>
            <person name="Zeng Z."/>
            <person name="Alatalo E."/>
            <person name="Sullivan J.T."/>
            <person name="Young J.P."/>
            <person name="Thomas-Oates J."/>
            <person name="Paulin L."/>
            <person name="Lindstrom K."/>
        </authorList>
    </citation>
    <scope>NUCLEOTIDE SEQUENCE [LARGE SCALE GENOMIC DNA]</scope>
    <source>
        <strain evidence="3">HAMBI 540</strain>
    </source>
</reference>
<dbReference type="EMBL" id="HG938353">
    <property type="protein sequence ID" value="CDN49760.1"/>
    <property type="molecule type" value="Genomic_DNA"/>
</dbReference>
<dbReference type="eggNOG" id="COG4093">
    <property type="taxonomic scope" value="Bacteria"/>
</dbReference>
<dbReference type="KEGG" id="ngg:RG540_CH36020"/>
<evidence type="ECO:0000313" key="2">
    <source>
        <dbReference type="EMBL" id="CDN49760.1"/>
    </source>
</evidence>
<protein>
    <recommendedName>
        <fullName evidence="4">DUF2125 domain-containing protein</fullName>
    </recommendedName>
</protein>
<keyword evidence="3" id="KW-1185">Reference proteome</keyword>
<dbReference type="Proteomes" id="UP000028181">
    <property type="component" value="Chromosome I"/>
</dbReference>
<proteinExistence type="predicted"/>
<evidence type="ECO:0000256" key="1">
    <source>
        <dbReference type="SAM" id="Phobius"/>
    </source>
</evidence>
<keyword evidence="1" id="KW-0812">Transmembrane</keyword>
<accession>A0A068SXC6</accession>
<dbReference type="RefSeq" id="WP_038590662.1">
    <property type="nucleotide sequence ID" value="NZ_HG938353.1"/>
</dbReference>
<keyword evidence="1" id="KW-0472">Membrane</keyword>
<dbReference type="Pfam" id="PF09898">
    <property type="entry name" value="DUF2125"/>
    <property type="match status" value="1"/>
</dbReference>
<evidence type="ECO:0008006" key="4">
    <source>
        <dbReference type="Google" id="ProtNLM"/>
    </source>
</evidence>
<sequence length="334" mass="35787">MAASSRTGVSGKLWLLASGVVLVIALYTAGWFYGASVLKERTLSLLGSQESRGISAECADADYRGYPFRIGLFCSKVSVDDRTNGISAMFGSLRSAAQVYNPGHIVWELDSPIEIRTGHGLSVSTTWENFQSSLITRFRGVERTSTMIENAKTNILSSATGQAFNISAGHTEIHLRQNGNDLDAALTLQNTDVVMKDLPQLLPRFTANLDLTLTGRAGMIDGSDPNGTALYGTQGQMRSVSADLGDGKLITVSGPFSFDEQGYLSGKLKLRVEQIDAWRDSLSQAFPQIAPTLKTAANMLSALGRGKSASLDLTINRGKVFAGGFIQIGEIPPI</sequence>
<dbReference type="OrthoDB" id="7169664at2"/>
<keyword evidence="1" id="KW-1133">Transmembrane helix</keyword>
<dbReference type="HOGENOM" id="CLU_833240_0_0_5"/>
<dbReference type="InterPro" id="IPR018666">
    <property type="entry name" value="DUF2125"/>
</dbReference>
<gene>
    <name evidence="2" type="ORF">RG540_CH36020</name>
</gene>
<organism evidence="2 3">
    <name type="scientific">Neorhizobium galegae bv. orientalis str. HAMBI 540</name>
    <dbReference type="NCBI Taxonomy" id="1028800"/>
    <lineage>
        <taxon>Bacteria</taxon>
        <taxon>Pseudomonadati</taxon>
        <taxon>Pseudomonadota</taxon>
        <taxon>Alphaproteobacteria</taxon>
        <taxon>Hyphomicrobiales</taxon>
        <taxon>Rhizobiaceae</taxon>
        <taxon>Rhizobium/Agrobacterium group</taxon>
        <taxon>Neorhizobium</taxon>
    </lineage>
</organism>
<dbReference type="PATRIC" id="fig|1028800.3.peg.3652"/>
<evidence type="ECO:0000313" key="3">
    <source>
        <dbReference type="Proteomes" id="UP000028181"/>
    </source>
</evidence>
<dbReference type="GeneID" id="24256068"/>
<dbReference type="AlphaFoldDB" id="A0A068SXC6"/>
<name>A0A068SXC6_NEOGA</name>
<feature type="transmembrane region" description="Helical" evidence="1">
    <location>
        <begin position="12"/>
        <end position="33"/>
    </location>
</feature>